<reference evidence="7 8" key="1">
    <citation type="journal article" date="2018" name="Appl. Microbiol. Biotechnol.">
        <title>Co-cultivation of the strictly anaerobic methanogen Methanosarcina barkeri with aerobic methanotrophs in an oxygen-limited membrane bioreactor.</title>
        <authorList>
            <person name="In 't Zandt M.H."/>
            <person name="van den Bosch T.J.M."/>
            <person name="Rijkers R."/>
            <person name="van Kessel M.A.H.J."/>
            <person name="Jetten M.S.M."/>
            <person name="Welte C.U."/>
        </authorList>
    </citation>
    <scope>NUCLEOTIDE SEQUENCE [LARGE SCALE GENOMIC DNA]</scope>
    <source>
        <strain evidence="7 8">DSM 17706</strain>
    </source>
</reference>
<evidence type="ECO:0000313" key="7">
    <source>
        <dbReference type="EMBL" id="PWB95809.1"/>
    </source>
</evidence>
<dbReference type="PANTHER" id="PTHR31760:SF0">
    <property type="entry name" value="S-ADENOSYL-L-METHIONINE-DEPENDENT METHYLTRANSFERASES SUPERFAMILY PROTEIN"/>
    <property type="match status" value="1"/>
</dbReference>
<keyword evidence="2 6" id="KW-0698">rRNA processing</keyword>
<dbReference type="Pfam" id="PF02527">
    <property type="entry name" value="GidB"/>
    <property type="match status" value="1"/>
</dbReference>
<comment type="caution">
    <text evidence="6">Lacks conserved residue(s) required for the propagation of feature annotation.</text>
</comment>
<dbReference type="PANTHER" id="PTHR31760">
    <property type="entry name" value="S-ADENOSYL-L-METHIONINE-DEPENDENT METHYLTRANSFERASES SUPERFAMILY PROTEIN"/>
    <property type="match status" value="1"/>
</dbReference>
<evidence type="ECO:0000256" key="5">
    <source>
        <dbReference type="ARBA" id="ARBA00022691"/>
    </source>
</evidence>
<evidence type="ECO:0000313" key="8">
    <source>
        <dbReference type="Proteomes" id="UP000245137"/>
    </source>
</evidence>
<evidence type="ECO:0000256" key="3">
    <source>
        <dbReference type="ARBA" id="ARBA00022603"/>
    </source>
</evidence>
<feature type="binding site" evidence="6">
    <location>
        <begin position="132"/>
        <end position="133"/>
    </location>
    <ligand>
        <name>S-adenosyl-L-methionine</name>
        <dbReference type="ChEBI" id="CHEBI:59789"/>
    </ligand>
</feature>
<organism evidence="7 8">
    <name type="scientific">Methylosinus sporium</name>
    <dbReference type="NCBI Taxonomy" id="428"/>
    <lineage>
        <taxon>Bacteria</taxon>
        <taxon>Pseudomonadati</taxon>
        <taxon>Pseudomonadota</taxon>
        <taxon>Alphaproteobacteria</taxon>
        <taxon>Hyphomicrobiales</taxon>
        <taxon>Methylocystaceae</taxon>
        <taxon>Methylosinus</taxon>
    </lineage>
</organism>
<comment type="catalytic activity">
    <reaction evidence="6">
        <text>guanosine(527) in 16S rRNA + S-adenosyl-L-methionine = N(7)-methylguanosine(527) in 16S rRNA + S-adenosyl-L-homocysteine</text>
        <dbReference type="Rhea" id="RHEA:42732"/>
        <dbReference type="Rhea" id="RHEA-COMP:10209"/>
        <dbReference type="Rhea" id="RHEA-COMP:10210"/>
        <dbReference type="ChEBI" id="CHEBI:57856"/>
        <dbReference type="ChEBI" id="CHEBI:59789"/>
        <dbReference type="ChEBI" id="CHEBI:74269"/>
        <dbReference type="ChEBI" id="CHEBI:74480"/>
        <dbReference type="EC" id="2.1.1.170"/>
    </reaction>
</comment>
<feature type="binding site" evidence="6">
    <location>
        <position position="84"/>
    </location>
    <ligand>
        <name>S-adenosyl-L-methionine</name>
        <dbReference type="ChEBI" id="CHEBI:59789"/>
    </ligand>
</feature>
<dbReference type="GO" id="GO:0070043">
    <property type="term" value="F:rRNA (guanine-N7-)-methyltransferase activity"/>
    <property type="evidence" value="ECO:0007669"/>
    <property type="project" value="UniProtKB-UniRule"/>
</dbReference>
<dbReference type="GO" id="GO:0005829">
    <property type="term" value="C:cytosol"/>
    <property type="evidence" value="ECO:0007669"/>
    <property type="project" value="TreeGrafter"/>
</dbReference>
<comment type="subcellular location">
    <subcellularLocation>
        <location evidence="6">Cytoplasm</location>
    </subcellularLocation>
</comment>
<dbReference type="EC" id="2.1.1.170" evidence="6"/>
<comment type="caution">
    <text evidence="7">The sequence shown here is derived from an EMBL/GenBank/DDBJ whole genome shotgun (WGS) entry which is preliminary data.</text>
</comment>
<dbReference type="OrthoDB" id="9808773at2"/>
<accession>A0A2U1SW32</accession>
<comment type="function">
    <text evidence="6">Specifically methylates the N7 position of guanine in position 527 of 16S rRNA.</text>
</comment>
<comment type="similarity">
    <text evidence="6">Belongs to the methyltransferase superfamily. RNA methyltransferase RsmG family.</text>
</comment>
<dbReference type="InterPro" id="IPR029063">
    <property type="entry name" value="SAM-dependent_MTases_sf"/>
</dbReference>
<dbReference type="EMBL" id="PUIV01000001">
    <property type="protein sequence ID" value="PWB95809.1"/>
    <property type="molecule type" value="Genomic_DNA"/>
</dbReference>
<name>A0A2U1SW32_METSR</name>
<dbReference type="Gene3D" id="3.40.50.150">
    <property type="entry name" value="Vaccinia Virus protein VP39"/>
    <property type="match status" value="1"/>
</dbReference>
<evidence type="ECO:0000256" key="6">
    <source>
        <dbReference type="HAMAP-Rule" id="MF_00074"/>
    </source>
</evidence>
<feature type="binding site" evidence="6">
    <location>
        <position position="149"/>
    </location>
    <ligand>
        <name>S-adenosyl-L-methionine</name>
        <dbReference type="ChEBI" id="CHEBI:59789"/>
    </ligand>
</feature>
<dbReference type="SUPFAM" id="SSF53335">
    <property type="entry name" value="S-adenosyl-L-methionine-dependent methyltransferases"/>
    <property type="match status" value="1"/>
</dbReference>
<gene>
    <name evidence="6 7" type="primary">rsmG</name>
    <name evidence="7" type="ORF">C5689_01540</name>
</gene>
<protein>
    <recommendedName>
        <fullName evidence="6">Ribosomal RNA small subunit methyltransferase G</fullName>
        <ecNumber evidence="6">2.1.1.170</ecNumber>
    </recommendedName>
    <alternativeName>
        <fullName evidence="6">16S rRNA 7-methylguanosine methyltransferase</fullName>
        <shortName evidence="6">16S rRNA m7G methyltransferase</shortName>
    </alternativeName>
</protein>
<dbReference type="HAMAP" id="MF_00074">
    <property type="entry name" value="16SrRNA_methyltr_G"/>
    <property type="match status" value="1"/>
</dbReference>
<keyword evidence="4 6" id="KW-0808">Transferase</keyword>
<feature type="binding site" evidence="6">
    <location>
        <position position="79"/>
    </location>
    <ligand>
        <name>S-adenosyl-L-methionine</name>
        <dbReference type="ChEBI" id="CHEBI:59789"/>
    </ligand>
</feature>
<keyword evidence="3 6" id="KW-0489">Methyltransferase</keyword>
<dbReference type="InterPro" id="IPR003682">
    <property type="entry name" value="rRNA_ssu_MeTfrase_G"/>
</dbReference>
<proteinExistence type="inferred from homology"/>
<keyword evidence="5 6" id="KW-0949">S-adenosyl-L-methionine</keyword>
<dbReference type="Proteomes" id="UP000245137">
    <property type="component" value="Unassembled WGS sequence"/>
</dbReference>
<dbReference type="RefSeq" id="WP_108915623.1">
    <property type="nucleotide sequence ID" value="NZ_BGJY01000001.1"/>
</dbReference>
<dbReference type="AlphaFoldDB" id="A0A2U1SW32"/>
<keyword evidence="1 6" id="KW-0963">Cytoplasm</keyword>
<evidence type="ECO:0000256" key="2">
    <source>
        <dbReference type="ARBA" id="ARBA00022552"/>
    </source>
</evidence>
<dbReference type="PIRSF" id="PIRSF003078">
    <property type="entry name" value="GidB"/>
    <property type="match status" value="1"/>
</dbReference>
<evidence type="ECO:0000256" key="4">
    <source>
        <dbReference type="ARBA" id="ARBA00022679"/>
    </source>
</evidence>
<sequence>MGGKREDRVSDRDNALQIAPALRRYIREFEIYESLLRKWQKSINLVAGGTLDELWTRHFADSAQIREFFPSLENWVDLGSGAGFPGMVLAICLKDRPGAKVHLIESDQRKAAFLRAVSRETGAAAEIHIGRIENELPLIADSLTGVTARALAPMPQLIEWSHELLLKNVKGVFLKGEDWAAELTGSSAADSFQIWTLQSRTHSSGRIIALARDFGA</sequence>
<keyword evidence="8" id="KW-1185">Reference proteome</keyword>
<evidence type="ECO:0000256" key="1">
    <source>
        <dbReference type="ARBA" id="ARBA00022490"/>
    </source>
</evidence>
<dbReference type="NCBIfam" id="TIGR00138">
    <property type="entry name" value="rsmG_gidB"/>
    <property type="match status" value="1"/>
</dbReference>